<feature type="transmembrane region" description="Helical" evidence="1">
    <location>
        <begin position="92"/>
        <end position="113"/>
    </location>
</feature>
<organism evidence="3 4">
    <name type="scientific">Pseudoalteromonas piscicida</name>
    <dbReference type="NCBI Taxonomy" id="43662"/>
    <lineage>
        <taxon>Bacteria</taxon>
        <taxon>Pseudomonadati</taxon>
        <taxon>Pseudomonadota</taxon>
        <taxon>Gammaproteobacteria</taxon>
        <taxon>Alteromonadales</taxon>
        <taxon>Pseudoalteromonadaceae</taxon>
        <taxon>Pseudoalteromonas</taxon>
    </lineage>
</organism>
<evidence type="ECO:0000256" key="1">
    <source>
        <dbReference type="SAM" id="Phobius"/>
    </source>
</evidence>
<accession>A0AAQ2EXR0</accession>
<dbReference type="GO" id="GO:0016747">
    <property type="term" value="F:acyltransferase activity, transferring groups other than amino-acyl groups"/>
    <property type="evidence" value="ECO:0007669"/>
    <property type="project" value="InterPro"/>
</dbReference>
<evidence type="ECO:0000313" key="3">
    <source>
        <dbReference type="EMBL" id="TMN82338.1"/>
    </source>
</evidence>
<keyword evidence="1" id="KW-0812">Transmembrane</keyword>
<evidence type="ECO:0000259" key="2">
    <source>
        <dbReference type="Pfam" id="PF01757"/>
    </source>
</evidence>
<dbReference type="PANTHER" id="PTHR36927:SF1">
    <property type="entry name" value="MDO-LIKE PROTEIN"/>
    <property type="match status" value="1"/>
</dbReference>
<dbReference type="RefSeq" id="WP_017217876.1">
    <property type="nucleotide sequence ID" value="NZ_JASGWW010000013.1"/>
</dbReference>
<gene>
    <name evidence="3" type="ORF">CWB74_01270</name>
</gene>
<reference evidence="4" key="2">
    <citation type="submission" date="2019-06" db="EMBL/GenBank/DDBJ databases">
        <title>Co-occurence of chitin degradation, pigmentation and bioactivity in marine Pseudoalteromonas.</title>
        <authorList>
            <person name="Sonnenschein E.C."/>
            <person name="Bech P.K."/>
        </authorList>
    </citation>
    <scope>NUCLEOTIDE SEQUENCE [LARGE SCALE GENOMIC DNA]</scope>
    <source>
        <strain evidence="4">S1607</strain>
    </source>
</reference>
<reference evidence="3 4" key="1">
    <citation type="submission" date="2017-12" db="EMBL/GenBank/DDBJ databases">
        <authorList>
            <person name="Paulsen S."/>
            <person name="Gram L.K."/>
        </authorList>
    </citation>
    <scope>NUCLEOTIDE SEQUENCE [LARGE SCALE GENOMIC DNA]</scope>
    <source>
        <strain evidence="3 4">S1607</strain>
    </source>
</reference>
<dbReference type="AlphaFoldDB" id="A0AAQ2EXR0"/>
<feature type="domain" description="Acyltransferase 3" evidence="2">
    <location>
        <begin position="8"/>
        <end position="362"/>
    </location>
</feature>
<proteinExistence type="predicted"/>
<feature type="transmembrane region" description="Helical" evidence="1">
    <location>
        <begin position="343"/>
        <end position="365"/>
    </location>
</feature>
<dbReference type="EMBL" id="PNEL01000005">
    <property type="protein sequence ID" value="TMN82338.1"/>
    <property type="molecule type" value="Genomic_DNA"/>
</dbReference>
<evidence type="ECO:0000313" key="4">
    <source>
        <dbReference type="Proteomes" id="UP000305423"/>
    </source>
</evidence>
<dbReference type="PANTHER" id="PTHR36927">
    <property type="entry name" value="BLR4337 PROTEIN"/>
    <property type="match status" value="1"/>
</dbReference>
<keyword evidence="1" id="KW-0472">Membrane</keyword>
<keyword evidence="3" id="KW-0808">Transferase</keyword>
<feature type="transmembrane region" description="Helical" evidence="1">
    <location>
        <begin position="277"/>
        <end position="299"/>
    </location>
</feature>
<dbReference type="InterPro" id="IPR050623">
    <property type="entry name" value="Glucan_succinyl_AcylTrfase"/>
</dbReference>
<protein>
    <submittedName>
        <fullName evidence="3">Acyltransferase</fullName>
    </submittedName>
</protein>
<dbReference type="InterPro" id="IPR002656">
    <property type="entry name" value="Acyl_transf_3_dom"/>
</dbReference>
<keyword evidence="1" id="KW-1133">Transmembrane helix</keyword>
<feature type="transmembrane region" description="Helical" evidence="1">
    <location>
        <begin position="170"/>
        <end position="194"/>
    </location>
</feature>
<feature type="transmembrane region" description="Helical" evidence="1">
    <location>
        <begin position="206"/>
        <end position="224"/>
    </location>
</feature>
<feature type="transmembrane region" description="Helical" evidence="1">
    <location>
        <begin position="53"/>
        <end position="76"/>
    </location>
</feature>
<dbReference type="Pfam" id="PF01757">
    <property type="entry name" value="Acyl_transf_3"/>
    <property type="match status" value="1"/>
</dbReference>
<dbReference type="Proteomes" id="UP000305423">
    <property type="component" value="Unassembled WGS sequence"/>
</dbReference>
<feature type="transmembrane region" description="Helical" evidence="1">
    <location>
        <begin position="319"/>
        <end position="337"/>
    </location>
</feature>
<sequence length="392" mass="44993">MHSNARFHYIDNMRGLALLLGVVFHAALAYGPYFHNLWISVDPDKNVFFNYLAMWTHLFRMPLFFIIAGFCAALLIQKRGGKAYIQNRLKRLLIPFIIFLPLTLLVLLHAMHWGSSVASTSPPLFGVMQQIKEPQVTSMHLWFLWYLSQFCALFWLLHKFPKFYQHTLAIVVKPVFLCVILPVIITASMSNLMVPFPAPDKLQPHWWAYGFYGSLFLLGAGLFHHHEVVTRYSKQFNWLLITACTLLVAYFYFLPPPPSLEKVIIAVKTGDATPEKINLISVVVQTIAILSWTAVAYLAGFKWLNQFNKQSRYISDASYWIYLTHIPLLVYIQLPLTNLEVPVFIKFIIALSLTVTIGIISYHYLVRNTVIGILLNGKKAKQKNVKADMLTE</sequence>
<feature type="transmembrane region" description="Helical" evidence="1">
    <location>
        <begin position="236"/>
        <end position="253"/>
    </location>
</feature>
<feature type="transmembrane region" description="Helical" evidence="1">
    <location>
        <begin position="139"/>
        <end position="158"/>
    </location>
</feature>
<name>A0AAQ2EXR0_PSEO7</name>
<keyword evidence="3" id="KW-0012">Acyltransferase</keyword>
<comment type="caution">
    <text evidence="3">The sequence shown here is derived from an EMBL/GenBank/DDBJ whole genome shotgun (WGS) entry which is preliminary data.</text>
</comment>